<dbReference type="EMBL" id="RSCD01000018">
    <property type="protein sequence ID" value="RSH86987.1"/>
    <property type="molecule type" value="Genomic_DNA"/>
</dbReference>
<reference evidence="1 2" key="1">
    <citation type="submission" date="2018-11" db="EMBL/GenBank/DDBJ databases">
        <title>Genome sequence of Saitozyma podzolica DSM 27192.</title>
        <authorList>
            <person name="Aliyu H."/>
            <person name="Gorte O."/>
            <person name="Ochsenreither K."/>
        </authorList>
    </citation>
    <scope>NUCLEOTIDE SEQUENCE [LARGE SCALE GENOMIC DNA]</scope>
    <source>
        <strain evidence="1 2">DSM 27192</strain>
    </source>
</reference>
<accession>A0A427Y7C3</accession>
<protein>
    <recommendedName>
        <fullName evidence="3">Mediator of RNA polymerase II transcription subunit 8</fullName>
    </recommendedName>
</protein>
<dbReference type="Gene3D" id="1.20.58.1710">
    <property type="match status" value="1"/>
</dbReference>
<comment type="caution">
    <text evidence="1">The sequence shown here is derived from an EMBL/GenBank/DDBJ whole genome shotgun (WGS) entry which is preliminary data.</text>
</comment>
<evidence type="ECO:0000313" key="1">
    <source>
        <dbReference type="EMBL" id="RSH86987.1"/>
    </source>
</evidence>
<organism evidence="1 2">
    <name type="scientific">Saitozyma podzolica</name>
    <dbReference type="NCBI Taxonomy" id="1890683"/>
    <lineage>
        <taxon>Eukaryota</taxon>
        <taxon>Fungi</taxon>
        <taxon>Dikarya</taxon>
        <taxon>Basidiomycota</taxon>
        <taxon>Agaricomycotina</taxon>
        <taxon>Tremellomycetes</taxon>
        <taxon>Tremellales</taxon>
        <taxon>Trimorphomycetaceae</taxon>
        <taxon>Saitozyma</taxon>
    </lineage>
</organism>
<evidence type="ECO:0000313" key="2">
    <source>
        <dbReference type="Proteomes" id="UP000279259"/>
    </source>
</evidence>
<dbReference type="Proteomes" id="UP000279259">
    <property type="component" value="Unassembled WGS sequence"/>
</dbReference>
<keyword evidence="2" id="KW-1185">Reference proteome</keyword>
<dbReference type="OrthoDB" id="2575467at2759"/>
<gene>
    <name evidence="1" type="ORF">EHS25_003475</name>
</gene>
<proteinExistence type="predicted"/>
<dbReference type="AlphaFoldDB" id="A0A427Y7C3"/>
<name>A0A427Y7C3_9TREE</name>
<evidence type="ECO:0008006" key="3">
    <source>
        <dbReference type="Google" id="ProtNLM"/>
    </source>
</evidence>
<sequence length="210" mass="23444">MHSRTTDRGDRSHPPLVPKIPIQAVHSLIPRLTTTINDIDAFKALLASGNQDGSLPNWETLLHRYSMLLGRITALSNTIAQATRPATTPTLARHLVHPLNPLPEHANPLAPDTFFQVLNTQPLPEVTETQKEMLEDRSRMDERALATLVGSLRDKLERESAKTARLKGVIEEKLEEVDWAMRIGEDEEDLFGGEEVAPSAFSLKDYVDKV</sequence>